<sequence>MPIIKLKKALHENVQENVFRIQLKDKGGLKDIPAFCRQQGLHCSLLTEEPLIEFEIRR</sequence>
<dbReference type="EMBL" id="CP054020">
    <property type="protein sequence ID" value="QKI88755.1"/>
    <property type="molecule type" value="Genomic_DNA"/>
</dbReference>
<organism evidence="2 3">
    <name type="scientific">Thiomicrorhabdus xiamenensis</name>
    <dbReference type="NCBI Taxonomy" id="2739063"/>
    <lineage>
        <taxon>Bacteria</taxon>
        <taxon>Pseudomonadati</taxon>
        <taxon>Pseudomonadota</taxon>
        <taxon>Gammaproteobacteria</taxon>
        <taxon>Thiotrichales</taxon>
        <taxon>Piscirickettsiaceae</taxon>
        <taxon>Thiomicrorhabdus</taxon>
    </lineage>
</organism>
<keyword evidence="2" id="KW-0808">Transferase</keyword>
<dbReference type="AlphaFoldDB" id="A0A7D4P4C3"/>
<dbReference type="Pfam" id="PF01206">
    <property type="entry name" value="TusA"/>
    <property type="match status" value="1"/>
</dbReference>
<dbReference type="InterPro" id="IPR036868">
    <property type="entry name" value="TusA-like_sf"/>
</dbReference>
<dbReference type="Proteomes" id="UP000504724">
    <property type="component" value="Chromosome"/>
</dbReference>
<feature type="domain" description="UPF0033" evidence="1">
    <location>
        <begin position="1"/>
        <end position="57"/>
    </location>
</feature>
<dbReference type="InterPro" id="IPR001455">
    <property type="entry name" value="TusA-like"/>
</dbReference>
<dbReference type="KEGG" id="txa:HQN79_03825"/>
<protein>
    <submittedName>
        <fullName evidence="2">Sulfurtransferase TusA family protein</fullName>
    </submittedName>
</protein>
<proteinExistence type="predicted"/>
<accession>A0A7D4P4C3</accession>
<keyword evidence="3" id="KW-1185">Reference proteome</keyword>
<name>A0A7D4P4C3_9GAMM</name>
<evidence type="ECO:0000259" key="1">
    <source>
        <dbReference type="Pfam" id="PF01206"/>
    </source>
</evidence>
<dbReference type="SUPFAM" id="SSF64307">
    <property type="entry name" value="SirA-like"/>
    <property type="match status" value="1"/>
</dbReference>
<dbReference type="Gene3D" id="3.30.110.40">
    <property type="entry name" value="TusA-like domain"/>
    <property type="match status" value="1"/>
</dbReference>
<dbReference type="GO" id="GO:0016740">
    <property type="term" value="F:transferase activity"/>
    <property type="evidence" value="ECO:0007669"/>
    <property type="project" value="UniProtKB-KW"/>
</dbReference>
<evidence type="ECO:0000313" key="3">
    <source>
        <dbReference type="Proteomes" id="UP000504724"/>
    </source>
</evidence>
<gene>
    <name evidence="2" type="ORF">HQN79_03825</name>
</gene>
<evidence type="ECO:0000313" key="2">
    <source>
        <dbReference type="EMBL" id="QKI88755.1"/>
    </source>
</evidence>
<reference evidence="2 3" key="1">
    <citation type="submission" date="2020-05" db="EMBL/GenBank/DDBJ databases">
        <title>Thiomicrorhabdus sediminis sp.nov. and Thiomicrorhabdus xiamenensis sp.nov., novel sulfur-oxidizing bacteria isolated from coastal sediment.</title>
        <authorList>
            <person name="Liu X."/>
        </authorList>
    </citation>
    <scope>NUCLEOTIDE SEQUENCE [LARGE SCALE GENOMIC DNA]</scope>
    <source>
        <strain evidence="2 3">G2</strain>
    </source>
</reference>